<dbReference type="AlphaFoldDB" id="A0AB37QXZ9"/>
<protein>
    <submittedName>
        <fullName evidence="1">Uncharacterized protein</fullName>
    </submittedName>
</protein>
<gene>
    <name evidence="1" type="ORF">ALP33_02552</name>
</gene>
<comment type="caution">
    <text evidence="1">The sequence shown here is derived from an EMBL/GenBank/DDBJ whole genome shotgun (WGS) entry which is preliminary data.</text>
</comment>
<name>A0AB37QXZ9_PSEAV</name>
<dbReference type="Proteomes" id="UP000271817">
    <property type="component" value="Unassembled WGS sequence"/>
</dbReference>
<evidence type="ECO:0000313" key="1">
    <source>
        <dbReference type="EMBL" id="RMU13593.1"/>
    </source>
</evidence>
<proteinExistence type="predicted"/>
<reference evidence="1 2" key="1">
    <citation type="submission" date="2018-08" db="EMBL/GenBank/DDBJ databases">
        <title>Recombination of ecologically and evolutionarily significant loci maintains genetic cohesion in the Pseudomonas syringae species complex.</title>
        <authorList>
            <person name="Dillon M."/>
            <person name="Thakur S."/>
            <person name="Almeida R.N.D."/>
            <person name="Weir B.S."/>
            <person name="Guttman D.S."/>
        </authorList>
    </citation>
    <scope>NUCLEOTIDE SEQUENCE [LARGE SCALE GENOMIC DNA]</scope>
    <source>
        <strain evidence="1 2">ICMP 3402</strain>
    </source>
</reference>
<evidence type="ECO:0000313" key="2">
    <source>
        <dbReference type="Proteomes" id="UP000271817"/>
    </source>
</evidence>
<sequence length="78" mass="8520">MMIKDQSEPAFPVPGSEYGGTGTFFGMTLRDYFAAKALQGTMSSPQIKGNSDLDSWRPEDFADFAYRIADAMLAARTA</sequence>
<accession>A0AB37QXZ9</accession>
<organism evidence="1 2">
    <name type="scientific">Pseudomonas amygdali pv. lachrymans</name>
    <name type="common">Pseudomonas syringae pv. lachrymans</name>
    <dbReference type="NCBI Taxonomy" id="53707"/>
    <lineage>
        <taxon>Bacteria</taxon>
        <taxon>Pseudomonadati</taxon>
        <taxon>Pseudomonadota</taxon>
        <taxon>Gammaproteobacteria</taxon>
        <taxon>Pseudomonadales</taxon>
        <taxon>Pseudomonadaceae</taxon>
        <taxon>Pseudomonas</taxon>
        <taxon>Pseudomonas amygdali</taxon>
    </lineage>
</organism>
<dbReference type="EMBL" id="RBTW01000357">
    <property type="protein sequence ID" value="RMU13593.1"/>
    <property type="molecule type" value="Genomic_DNA"/>
</dbReference>